<dbReference type="PROSITE" id="PS50042">
    <property type="entry name" value="CNMP_BINDING_3"/>
    <property type="match status" value="1"/>
</dbReference>
<accession>A0A7V2T1G4</accession>
<evidence type="ECO:0000256" key="2">
    <source>
        <dbReference type="ARBA" id="ARBA00023125"/>
    </source>
</evidence>
<keyword evidence="2" id="KW-0238">DNA-binding</keyword>
<dbReference type="AlphaFoldDB" id="A0A7V2T1G4"/>
<dbReference type="InterPro" id="IPR014710">
    <property type="entry name" value="RmlC-like_jellyroll"/>
</dbReference>
<dbReference type="Gene3D" id="1.10.10.10">
    <property type="entry name" value="Winged helix-like DNA-binding domain superfamily/Winged helix DNA-binding domain"/>
    <property type="match status" value="1"/>
</dbReference>
<dbReference type="CDD" id="cd00038">
    <property type="entry name" value="CAP_ED"/>
    <property type="match status" value="1"/>
</dbReference>
<sequence length="229" mass="25691">MQLSNAQKKLLQETSLFSGLPEHSFQTIANNSHLLELKAGEELFEQEQPVTDFFFLSEGQVKLTRLSSEGDEKVIEIVNSGESFAEAAVFGQFTGYPVNCFAIQKSTVFKICAKSYINELRASVDSCFAVMTRISHQNHRLLREIDSLTLHNAMHRLAVYLLKGIEDEAGAVEINLIAPKHVIASRLSVKPETLSRTFKRLVGRGFITMEEKVITIKDIKSFRKLVTLG</sequence>
<dbReference type="EMBL" id="DRMS01000081">
    <property type="protein sequence ID" value="HFC91571.1"/>
    <property type="molecule type" value="Genomic_DNA"/>
</dbReference>
<feature type="domain" description="Cyclic nucleotide-binding" evidence="4">
    <location>
        <begin position="16"/>
        <end position="97"/>
    </location>
</feature>
<feature type="domain" description="HTH crp-type" evidence="5">
    <location>
        <begin position="151"/>
        <end position="220"/>
    </location>
</feature>
<dbReference type="PROSITE" id="PS51063">
    <property type="entry name" value="HTH_CRP_2"/>
    <property type="match status" value="1"/>
</dbReference>
<dbReference type="GO" id="GO:0003700">
    <property type="term" value="F:DNA-binding transcription factor activity"/>
    <property type="evidence" value="ECO:0007669"/>
    <property type="project" value="TreeGrafter"/>
</dbReference>
<dbReference type="InterPro" id="IPR000595">
    <property type="entry name" value="cNMP-bd_dom"/>
</dbReference>
<dbReference type="SMART" id="SM00419">
    <property type="entry name" value="HTH_CRP"/>
    <property type="match status" value="1"/>
</dbReference>
<organism evidence="6">
    <name type="scientific">Leucothrix mucor</name>
    <dbReference type="NCBI Taxonomy" id="45248"/>
    <lineage>
        <taxon>Bacteria</taxon>
        <taxon>Pseudomonadati</taxon>
        <taxon>Pseudomonadota</taxon>
        <taxon>Gammaproteobacteria</taxon>
        <taxon>Thiotrichales</taxon>
        <taxon>Thiotrichaceae</taxon>
        <taxon>Leucothrix</taxon>
    </lineage>
</organism>
<dbReference type="GO" id="GO:0003677">
    <property type="term" value="F:DNA binding"/>
    <property type="evidence" value="ECO:0007669"/>
    <property type="project" value="UniProtKB-KW"/>
</dbReference>
<evidence type="ECO:0000256" key="1">
    <source>
        <dbReference type="ARBA" id="ARBA00023015"/>
    </source>
</evidence>
<dbReference type="InterPro" id="IPR050397">
    <property type="entry name" value="Env_Response_Regulators"/>
</dbReference>
<proteinExistence type="predicted"/>
<protein>
    <submittedName>
        <fullName evidence="6">Crp/Fnr family transcriptional regulator</fullName>
    </submittedName>
</protein>
<dbReference type="PANTHER" id="PTHR24567">
    <property type="entry name" value="CRP FAMILY TRANSCRIPTIONAL REGULATORY PROTEIN"/>
    <property type="match status" value="1"/>
</dbReference>
<keyword evidence="3" id="KW-0804">Transcription</keyword>
<dbReference type="SUPFAM" id="SSF46785">
    <property type="entry name" value="Winged helix' DNA-binding domain"/>
    <property type="match status" value="1"/>
</dbReference>
<evidence type="ECO:0000259" key="4">
    <source>
        <dbReference type="PROSITE" id="PS50042"/>
    </source>
</evidence>
<dbReference type="SUPFAM" id="SSF51206">
    <property type="entry name" value="cAMP-binding domain-like"/>
    <property type="match status" value="1"/>
</dbReference>
<evidence type="ECO:0000313" key="6">
    <source>
        <dbReference type="EMBL" id="HFC91571.1"/>
    </source>
</evidence>
<keyword evidence="1" id="KW-0805">Transcription regulation</keyword>
<gene>
    <name evidence="6" type="ORF">ENJ51_02025</name>
</gene>
<evidence type="ECO:0000256" key="3">
    <source>
        <dbReference type="ARBA" id="ARBA00023163"/>
    </source>
</evidence>
<dbReference type="SMART" id="SM00100">
    <property type="entry name" value="cNMP"/>
    <property type="match status" value="1"/>
</dbReference>
<dbReference type="Gene3D" id="2.60.120.10">
    <property type="entry name" value="Jelly Rolls"/>
    <property type="match status" value="1"/>
</dbReference>
<comment type="caution">
    <text evidence="6">The sequence shown here is derived from an EMBL/GenBank/DDBJ whole genome shotgun (WGS) entry which is preliminary data.</text>
</comment>
<evidence type="ECO:0000259" key="5">
    <source>
        <dbReference type="PROSITE" id="PS51063"/>
    </source>
</evidence>
<name>A0A7V2T1G4_LEUMU</name>
<reference evidence="6" key="1">
    <citation type="journal article" date="2020" name="mSystems">
        <title>Genome- and Community-Level Interaction Insights into Carbon Utilization and Element Cycling Functions of Hydrothermarchaeota in Hydrothermal Sediment.</title>
        <authorList>
            <person name="Zhou Z."/>
            <person name="Liu Y."/>
            <person name="Xu W."/>
            <person name="Pan J."/>
            <person name="Luo Z.H."/>
            <person name="Li M."/>
        </authorList>
    </citation>
    <scope>NUCLEOTIDE SEQUENCE [LARGE SCALE GENOMIC DNA]</scope>
    <source>
        <strain evidence="6">HyVt-493</strain>
    </source>
</reference>
<dbReference type="PANTHER" id="PTHR24567:SF26">
    <property type="entry name" value="REGULATORY PROTEIN YEIL"/>
    <property type="match status" value="1"/>
</dbReference>
<dbReference type="InterPro" id="IPR012318">
    <property type="entry name" value="HTH_CRP"/>
</dbReference>
<dbReference type="InterPro" id="IPR018490">
    <property type="entry name" value="cNMP-bd_dom_sf"/>
</dbReference>
<dbReference type="InterPro" id="IPR036390">
    <property type="entry name" value="WH_DNA-bd_sf"/>
</dbReference>
<dbReference type="Pfam" id="PF00027">
    <property type="entry name" value="cNMP_binding"/>
    <property type="match status" value="1"/>
</dbReference>
<dbReference type="Proteomes" id="UP000885750">
    <property type="component" value="Unassembled WGS sequence"/>
</dbReference>
<dbReference type="GO" id="GO:0005829">
    <property type="term" value="C:cytosol"/>
    <property type="evidence" value="ECO:0007669"/>
    <property type="project" value="TreeGrafter"/>
</dbReference>
<dbReference type="Pfam" id="PF13545">
    <property type="entry name" value="HTH_Crp_2"/>
    <property type="match status" value="1"/>
</dbReference>
<dbReference type="InterPro" id="IPR036388">
    <property type="entry name" value="WH-like_DNA-bd_sf"/>
</dbReference>